<accession>A0A2A4ID46</accession>
<protein>
    <recommendedName>
        <fullName evidence="3">Hemerythrin-like domain-containing protein</fullName>
    </recommendedName>
</protein>
<organism evidence="1 2">
    <name type="scientific">Sphingomonas adhaesiva</name>
    <dbReference type="NCBI Taxonomy" id="28212"/>
    <lineage>
        <taxon>Bacteria</taxon>
        <taxon>Pseudomonadati</taxon>
        <taxon>Pseudomonadota</taxon>
        <taxon>Alphaproteobacteria</taxon>
        <taxon>Sphingomonadales</taxon>
        <taxon>Sphingomonadaceae</taxon>
        <taxon>Sphingomonas</taxon>
    </lineage>
</organism>
<evidence type="ECO:0000313" key="1">
    <source>
        <dbReference type="EMBL" id="PCG15733.1"/>
    </source>
</evidence>
<keyword evidence="2" id="KW-1185">Reference proteome</keyword>
<dbReference type="AlphaFoldDB" id="A0A2A4ID46"/>
<reference evidence="1 2" key="1">
    <citation type="submission" date="2017-09" db="EMBL/GenBank/DDBJ databases">
        <title>Sphingomonas adhaesiva DSM 7418, whole genome shotgun sequence.</title>
        <authorList>
            <person name="Feng G."/>
            <person name="Zhu H."/>
        </authorList>
    </citation>
    <scope>NUCLEOTIDE SEQUENCE [LARGE SCALE GENOMIC DNA]</scope>
    <source>
        <strain evidence="1 2">DSM 7418</strain>
    </source>
</reference>
<dbReference type="RefSeq" id="WP_083956876.1">
    <property type="nucleotide sequence ID" value="NZ_JBHIWA010000042.1"/>
</dbReference>
<sequence>MGRLRSDHDELRAAMQRFAALMTQRHDTTDAAMFRERLAFSQLLQRHRADEDAQMQAALPGAPLADALNEDMQAIMRDYSAHIGSWPPARIADEWDAYRCAVLSLQRRLRIRLAWEERELHPHLPGA</sequence>
<dbReference type="Proteomes" id="UP000218323">
    <property type="component" value="Unassembled WGS sequence"/>
</dbReference>
<proteinExistence type="predicted"/>
<evidence type="ECO:0000313" key="2">
    <source>
        <dbReference type="Proteomes" id="UP000218323"/>
    </source>
</evidence>
<name>A0A2A4ID46_9SPHN</name>
<dbReference type="EMBL" id="NWVC01000001">
    <property type="protein sequence ID" value="PCG15733.1"/>
    <property type="molecule type" value="Genomic_DNA"/>
</dbReference>
<evidence type="ECO:0008006" key="3">
    <source>
        <dbReference type="Google" id="ProtNLM"/>
    </source>
</evidence>
<gene>
    <name evidence="1" type="ORF">COA07_01750</name>
</gene>
<comment type="caution">
    <text evidence="1">The sequence shown here is derived from an EMBL/GenBank/DDBJ whole genome shotgun (WGS) entry which is preliminary data.</text>
</comment>